<dbReference type="SUPFAM" id="SSF48334">
    <property type="entry name" value="DNA repair protein MutS, domain III"/>
    <property type="match status" value="1"/>
</dbReference>
<feature type="domain" description="DNA mismatch repair proteins mutS family" evidence="10">
    <location>
        <begin position="676"/>
        <end position="692"/>
    </location>
</feature>
<dbReference type="Gene3D" id="3.40.1170.10">
    <property type="entry name" value="DNA repair protein MutS, domain I"/>
    <property type="match status" value="1"/>
</dbReference>
<evidence type="ECO:0000259" key="10">
    <source>
        <dbReference type="PROSITE" id="PS00486"/>
    </source>
</evidence>
<dbReference type="OMA" id="LVRFPQK"/>
<keyword evidence="3" id="KW-0547">Nucleotide-binding</keyword>
<evidence type="ECO:0000256" key="4">
    <source>
        <dbReference type="ARBA" id="ARBA00022763"/>
    </source>
</evidence>
<dbReference type="Pfam" id="PF05188">
    <property type="entry name" value="MutS_II"/>
    <property type="match status" value="1"/>
</dbReference>
<dbReference type="Gene3D" id="3.40.50.300">
    <property type="entry name" value="P-loop containing nucleotide triphosphate hydrolases"/>
    <property type="match status" value="1"/>
</dbReference>
<dbReference type="PIRSF" id="PIRSF005813">
    <property type="entry name" value="MSH2"/>
    <property type="match status" value="1"/>
</dbReference>
<dbReference type="SUPFAM" id="SSF53150">
    <property type="entry name" value="DNA repair protein MutS, domain II"/>
    <property type="match status" value="1"/>
</dbReference>
<gene>
    <name evidence="11" type="ORF">EAI_09691</name>
</gene>
<dbReference type="InterPro" id="IPR007860">
    <property type="entry name" value="DNA_mmatch_repair_MutS_con_dom"/>
</dbReference>
<dbReference type="Gene3D" id="3.30.420.110">
    <property type="entry name" value="MutS, connector domain"/>
    <property type="match status" value="1"/>
</dbReference>
<dbReference type="InterPro" id="IPR016151">
    <property type="entry name" value="DNA_mismatch_repair_MutS_N"/>
</dbReference>
<dbReference type="InterPro" id="IPR045076">
    <property type="entry name" value="MutS"/>
</dbReference>
<accession>E2C8G1</accession>
<sequence>MIGAEPHKTEGVILNKNHFETFVRDLLLVKQYRVEVYVNQGSAKNQNWILEYKGSPGNLSHFEDILFGNNDIAVGVSVIAVKLGTEGKSRVVGLSCVDVVSTLISVAEFQDNESFSNLESLVVTLAPKECLLIQGEGSYEFQNLKQMMERSNVLVTLRKKSEFSSDSVIEDLNTLIKFKKGQKQNAQSLPEVNLNIAMSATSALIKYLDLTSDEGHMNQFALKQVEQSRYLRLDSAAIKALNIEPRVDSASNLHGNPVASILTLLDKCRTAQGHRLIAQWVRQPLRDLSLIKERHDIVELLVKNNELRSALCEDYLRRIPDLQQLAKKLARKKSALQDCYKIYLCVSYLPKLLEQLAPEANLAALKAIIIDPLKELIEDMDKFQQLVEQTIDLDAAEKGDFMINSGFTDDFKALKDTMDEMEEIIQQQLSKVADDLLLEAGKAIKLESNQQFGYYFRITLKEEKVLRNKKHYNILDSNKTGVRFRNSKLSELNDDFIAARNKYMDKQKDVIAEIMGIAAGYSETVRAIGSVLACLDVLTAFASAAVSANKVYVRPDMVPSEEGELNLVQIRHPCLEMQQGIDYIANDVNFKRDQCHFRIITGPNMGGKSTYIRSVGVTALMAHIGSFVPCDKATISLLDCILARVGADDSQLKGLSTFMMEMIETAAILKTATCNSLVIIDELGRGTSTYEGCGIAWSIAEHLAKDIKSYCLFATHFHEITKLAEEISTVKNEHVTALVENNKLTLLYKVKSGICDQSFGLHVAKMANFPQDVIEFAKRKQAELEDYEGVVFEGSDNPQKKRKIIQEAETLISQFLTKCDSLDQSLSDTDLQKQVSLLKEDVLSHKNSYIEALLTPS</sequence>
<dbReference type="NCBIfam" id="NF003810">
    <property type="entry name" value="PRK05399.1"/>
    <property type="match status" value="1"/>
</dbReference>
<keyword evidence="4" id="KW-0227">DNA damage</keyword>
<dbReference type="GO" id="GO:0005524">
    <property type="term" value="F:ATP binding"/>
    <property type="evidence" value="ECO:0007669"/>
    <property type="project" value="UniProtKB-KW"/>
</dbReference>
<evidence type="ECO:0000256" key="3">
    <source>
        <dbReference type="ARBA" id="ARBA00022741"/>
    </source>
</evidence>
<dbReference type="InterPro" id="IPR000432">
    <property type="entry name" value="DNA_mismatch_repair_MutS_C"/>
</dbReference>
<dbReference type="FunCoup" id="E2C8G1">
    <property type="interactions" value="1935"/>
</dbReference>
<keyword evidence="8" id="KW-0539">Nucleus</keyword>
<evidence type="ECO:0000256" key="2">
    <source>
        <dbReference type="ARBA" id="ARBA00006271"/>
    </source>
</evidence>
<evidence type="ECO:0000313" key="12">
    <source>
        <dbReference type="Proteomes" id="UP000008237"/>
    </source>
</evidence>
<dbReference type="PROSITE" id="PS00486">
    <property type="entry name" value="DNA_MISMATCH_REPAIR_2"/>
    <property type="match status" value="1"/>
</dbReference>
<feature type="coiled-coil region" evidence="9">
    <location>
        <begin position="373"/>
        <end position="431"/>
    </location>
</feature>
<dbReference type="Gene3D" id="1.10.1420.10">
    <property type="match status" value="2"/>
</dbReference>
<evidence type="ECO:0000256" key="1">
    <source>
        <dbReference type="ARBA" id="ARBA00004123"/>
    </source>
</evidence>
<dbReference type="SMART" id="SM00534">
    <property type="entry name" value="MUTSac"/>
    <property type="match status" value="1"/>
</dbReference>
<proteinExistence type="inferred from homology"/>
<comment type="subcellular location">
    <subcellularLocation>
        <location evidence="1">Nucleus</location>
    </subcellularLocation>
</comment>
<keyword evidence="7" id="KW-0234">DNA repair</keyword>
<dbReference type="STRING" id="610380.E2C8G1"/>
<organism evidence="12">
    <name type="scientific">Harpegnathos saltator</name>
    <name type="common">Jerdon's jumping ant</name>
    <dbReference type="NCBI Taxonomy" id="610380"/>
    <lineage>
        <taxon>Eukaryota</taxon>
        <taxon>Metazoa</taxon>
        <taxon>Ecdysozoa</taxon>
        <taxon>Arthropoda</taxon>
        <taxon>Hexapoda</taxon>
        <taxon>Insecta</taxon>
        <taxon>Pterygota</taxon>
        <taxon>Neoptera</taxon>
        <taxon>Endopterygota</taxon>
        <taxon>Hymenoptera</taxon>
        <taxon>Apocrita</taxon>
        <taxon>Aculeata</taxon>
        <taxon>Formicoidea</taxon>
        <taxon>Formicidae</taxon>
        <taxon>Ponerinae</taxon>
        <taxon>Ponerini</taxon>
        <taxon>Harpegnathos</taxon>
    </lineage>
</organism>
<dbReference type="GO" id="GO:0030983">
    <property type="term" value="F:mismatched DNA binding"/>
    <property type="evidence" value="ECO:0007669"/>
    <property type="project" value="InterPro"/>
</dbReference>
<dbReference type="PANTHER" id="PTHR11361">
    <property type="entry name" value="DNA MISMATCH REPAIR PROTEIN MUTS FAMILY MEMBER"/>
    <property type="match status" value="1"/>
</dbReference>
<dbReference type="InterPro" id="IPR007861">
    <property type="entry name" value="DNA_mismatch_repair_MutS_clamp"/>
</dbReference>
<keyword evidence="5" id="KW-0067">ATP-binding</keyword>
<dbReference type="InterPro" id="IPR007696">
    <property type="entry name" value="DNA_mismatch_repair_MutS_core"/>
</dbReference>
<dbReference type="Pfam" id="PF00488">
    <property type="entry name" value="MutS_V"/>
    <property type="match status" value="1"/>
</dbReference>
<keyword evidence="6" id="KW-0238">DNA-binding</keyword>
<dbReference type="EMBL" id="GL453666">
    <property type="protein sequence ID" value="EFN75691.1"/>
    <property type="molecule type" value="Genomic_DNA"/>
</dbReference>
<evidence type="ECO:0000313" key="11">
    <source>
        <dbReference type="EMBL" id="EFN75691.1"/>
    </source>
</evidence>
<dbReference type="PhylomeDB" id="E2C8G1"/>
<keyword evidence="12" id="KW-1185">Reference proteome</keyword>
<keyword evidence="9" id="KW-0175">Coiled coil</keyword>
<dbReference type="SUPFAM" id="SSF52540">
    <property type="entry name" value="P-loop containing nucleoside triphosphate hydrolases"/>
    <property type="match status" value="1"/>
</dbReference>
<reference evidence="11 12" key="1">
    <citation type="journal article" date="2010" name="Science">
        <title>Genomic comparison of the ants Camponotus floridanus and Harpegnathos saltator.</title>
        <authorList>
            <person name="Bonasio R."/>
            <person name="Zhang G."/>
            <person name="Ye C."/>
            <person name="Mutti N.S."/>
            <person name="Fang X."/>
            <person name="Qin N."/>
            <person name="Donahue G."/>
            <person name="Yang P."/>
            <person name="Li Q."/>
            <person name="Li C."/>
            <person name="Zhang P."/>
            <person name="Huang Z."/>
            <person name="Berger S.L."/>
            <person name="Reinberg D."/>
            <person name="Wang J."/>
            <person name="Liebig J."/>
        </authorList>
    </citation>
    <scope>NUCLEOTIDE SEQUENCE [LARGE SCALE GENOMIC DNA]</scope>
    <source>
        <strain evidence="11 12">R22 G/1</strain>
    </source>
</reference>
<dbReference type="SMART" id="SM00533">
    <property type="entry name" value="MUTSd"/>
    <property type="match status" value="1"/>
</dbReference>
<dbReference type="InParanoid" id="E2C8G1"/>
<dbReference type="InterPro" id="IPR036678">
    <property type="entry name" value="MutS_con_dom_sf"/>
</dbReference>
<protein>
    <submittedName>
        <fullName evidence="11">DNA mismatch repair protein Msh2</fullName>
    </submittedName>
</protein>
<evidence type="ECO:0000256" key="8">
    <source>
        <dbReference type="ARBA" id="ARBA00023242"/>
    </source>
</evidence>
<dbReference type="GO" id="GO:0006312">
    <property type="term" value="P:mitotic recombination"/>
    <property type="evidence" value="ECO:0007669"/>
    <property type="project" value="TreeGrafter"/>
</dbReference>
<dbReference type="GO" id="GO:0140664">
    <property type="term" value="F:ATP-dependent DNA damage sensor activity"/>
    <property type="evidence" value="ECO:0007669"/>
    <property type="project" value="InterPro"/>
</dbReference>
<dbReference type="Proteomes" id="UP000008237">
    <property type="component" value="Unassembled WGS sequence"/>
</dbReference>
<dbReference type="PANTHER" id="PTHR11361:SF35">
    <property type="entry name" value="DNA MISMATCH REPAIR PROTEIN MSH2"/>
    <property type="match status" value="1"/>
</dbReference>
<dbReference type="InterPro" id="IPR027417">
    <property type="entry name" value="P-loop_NTPase"/>
</dbReference>
<dbReference type="InterPro" id="IPR036187">
    <property type="entry name" value="DNA_mismatch_repair_MutS_sf"/>
</dbReference>
<evidence type="ECO:0000256" key="5">
    <source>
        <dbReference type="ARBA" id="ARBA00022840"/>
    </source>
</evidence>
<dbReference type="OrthoDB" id="295033at2759"/>
<dbReference type="FunFam" id="3.30.420.110:FF:000002">
    <property type="entry name" value="DNA mismatch repair protein"/>
    <property type="match status" value="1"/>
</dbReference>
<comment type="similarity">
    <text evidence="2">Belongs to the DNA mismatch repair MutS family.</text>
</comment>
<dbReference type="Pfam" id="PF05190">
    <property type="entry name" value="MutS_IV"/>
    <property type="match status" value="1"/>
</dbReference>
<dbReference type="GO" id="GO:0006298">
    <property type="term" value="P:mismatch repair"/>
    <property type="evidence" value="ECO:0007669"/>
    <property type="project" value="InterPro"/>
</dbReference>
<dbReference type="FunFam" id="3.40.50.300:FF:001115">
    <property type="entry name" value="DNA mismatch repair protein MSH2"/>
    <property type="match status" value="1"/>
</dbReference>
<dbReference type="AlphaFoldDB" id="E2C8G1"/>
<dbReference type="InterPro" id="IPR011184">
    <property type="entry name" value="DNA_mismatch_repair_Msh2"/>
</dbReference>
<evidence type="ECO:0000256" key="6">
    <source>
        <dbReference type="ARBA" id="ARBA00023125"/>
    </source>
</evidence>
<name>E2C8G1_HARSA</name>
<dbReference type="Pfam" id="PF05192">
    <property type="entry name" value="MutS_III"/>
    <property type="match status" value="1"/>
</dbReference>
<dbReference type="GO" id="GO:0043570">
    <property type="term" value="P:maintenance of DNA repeat elements"/>
    <property type="evidence" value="ECO:0007669"/>
    <property type="project" value="UniProtKB-ARBA"/>
</dbReference>
<evidence type="ECO:0000256" key="9">
    <source>
        <dbReference type="SAM" id="Coils"/>
    </source>
</evidence>
<dbReference type="GO" id="GO:0032301">
    <property type="term" value="C:MutSalpha complex"/>
    <property type="evidence" value="ECO:0007669"/>
    <property type="project" value="TreeGrafter"/>
</dbReference>
<evidence type="ECO:0000256" key="7">
    <source>
        <dbReference type="ARBA" id="ARBA00023204"/>
    </source>
</evidence>